<name>A0ABW6A2S8_9BACT</name>
<evidence type="ECO:0000313" key="1">
    <source>
        <dbReference type="EMBL" id="MFD2918901.1"/>
    </source>
</evidence>
<evidence type="ECO:0000313" key="2">
    <source>
        <dbReference type="Proteomes" id="UP001597511"/>
    </source>
</evidence>
<gene>
    <name evidence="1" type="ORF">ACFS6H_04205</name>
</gene>
<evidence type="ECO:0008006" key="3">
    <source>
        <dbReference type="Google" id="ProtNLM"/>
    </source>
</evidence>
<dbReference type="RefSeq" id="WP_386095533.1">
    <property type="nucleotide sequence ID" value="NZ_JBHUOZ010000001.1"/>
</dbReference>
<sequence length="132" mass="14384">MHPIILINKNHTTTNFDGYYQVVFPFGINIWKSKKIGFSIELAPGIRAEGETSKMNNLLIHPGVLVALGKGFGFAGRLAFETSGRYGVTPVLSKVVKKNKGSAFYIAMPMPVRFGNNQPASFSAGFQIGISF</sequence>
<dbReference type="Proteomes" id="UP001597511">
    <property type="component" value="Unassembled WGS sequence"/>
</dbReference>
<dbReference type="EMBL" id="JBHUOZ010000001">
    <property type="protein sequence ID" value="MFD2918901.1"/>
    <property type="molecule type" value="Genomic_DNA"/>
</dbReference>
<keyword evidence="2" id="KW-1185">Reference proteome</keyword>
<reference evidence="2" key="1">
    <citation type="journal article" date="2019" name="Int. J. Syst. Evol. Microbiol.">
        <title>The Global Catalogue of Microorganisms (GCM) 10K type strain sequencing project: providing services to taxonomists for standard genome sequencing and annotation.</title>
        <authorList>
            <consortium name="The Broad Institute Genomics Platform"/>
            <consortium name="The Broad Institute Genome Sequencing Center for Infectious Disease"/>
            <person name="Wu L."/>
            <person name="Ma J."/>
        </authorList>
    </citation>
    <scope>NUCLEOTIDE SEQUENCE [LARGE SCALE GENOMIC DNA]</scope>
    <source>
        <strain evidence="2">KCTC 23299</strain>
    </source>
</reference>
<accession>A0ABW6A2S8</accession>
<proteinExistence type="predicted"/>
<organism evidence="1 2">
    <name type="scientific">Terrimonas rubra</name>
    <dbReference type="NCBI Taxonomy" id="1035890"/>
    <lineage>
        <taxon>Bacteria</taxon>
        <taxon>Pseudomonadati</taxon>
        <taxon>Bacteroidota</taxon>
        <taxon>Chitinophagia</taxon>
        <taxon>Chitinophagales</taxon>
        <taxon>Chitinophagaceae</taxon>
        <taxon>Terrimonas</taxon>
    </lineage>
</organism>
<protein>
    <recommendedName>
        <fullName evidence="3">Bacterial surface antigen (D15) domain-containing protein</fullName>
    </recommendedName>
</protein>
<comment type="caution">
    <text evidence="1">The sequence shown here is derived from an EMBL/GenBank/DDBJ whole genome shotgun (WGS) entry which is preliminary data.</text>
</comment>